<dbReference type="Gene3D" id="3.90.226.30">
    <property type="match status" value="1"/>
</dbReference>
<reference evidence="2 3" key="1">
    <citation type="submission" date="2020-08" db="EMBL/GenBank/DDBJ databases">
        <title>Genomic Encyclopedia of Type Strains, Phase IV (KMG-IV): sequencing the most valuable type-strain genomes for metagenomic binning, comparative biology and taxonomic classification.</title>
        <authorList>
            <person name="Goeker M."/>
        </authorList>
    </citation>
    <scope>NUCLEOTIDE SEQUENCE [LARGE SCALE GENOMIC DNA]</scope>
    <source>
        <strain evidence="2 3">DSM 24696</strain>
    </source>
</reference>
<sequence length="85" mass="9509">MVNEFEKLEFFDGGHKAYLWSKSLLKARVILVSEGISDGEAQIMKVEKASTLEEALEMYKTAFPKNPVVLFIPKGSSTIPLMSEN</sequence>
<accession>A0A840QM12</accession>
<evidence type="ECO:0000259" key="1">
    <source>
        <dbReference type="Pfam" id="PF21113"/>
    </source>
</evidence>
<keyword evidence="3" id="KW-1185">Reference proteome</keyword>
<evidence type="ECO:0000313" key="2">
    <source>
        <dbReference type="EMBL" id="MBB5172415.1"/>
    </source>
</evidence>
<gene>
    <name evidence="2" type="ORF">HNQ41_000559</name>
</gene>
<proteinExistence type="predicted"/>
<dbReference type="Pfam" id="PF21113">
    <property type="entry name" value="LarA_C"/>
    <property type="match status" value="1"/>
</dbReference>
<dbReference type="AlphaFoldDB" id="A0A840QM12"/>
<dbReference type="Proteomes" id="UP000551878">
    <property type="component" value="Unassembled WGS sequence"/>
</dbReference>
<organism evidence="2 3">
    <name type="scientific">Texcoconibacillus texcoconensis</name>
    <dbReference type="NCBI Taxonomy" id="1095777"/>
    <lineage>
        <taxon>Bacteria</taxon>
        <taxon>Bacillati</taxon>
        <taxon>Bacillota</taxon>
        <taxon>Bacilli</taxon>
        <taxon>Bacillales</taxon>
        <taxon>Bacillaceae</taxon>
        <taxon>Texcoconibacillus</taxon>
    </lineage>
</organism>
<comment type="caution">
    <text evidence="2">The sequence shown here is derived from an EMBL/GenBank/DDBJ whole genome shotgun (WGS) entry which is preliminary data.</text>
</comment>
<dbReference type="EMBL" id="JACHHB010000002">
    <property type="protein sequence ID" value="MBB5172415.1"/>
    <property type="molecule type" value="Genomic_DNA"/>
</dbReference>
<dbReference type="InterPro" id="IPR048520">
    <property type="entry name" value="LarA_C"/>
</dbReference>
<dbReference type="InterPro" id="IPR043166">
    <property type="entry name" value="LarA-like_C"/>
</dbReference>
<protein>
    <recommendedName>
        <fullName evidence="1">Lactate racemase C-terminal domain-containing protein</fullName>
    </recommendedName>
</protein>
<name>A0A840QM12_9BACI</name>
<feature type="domain" description="Lactate racemase C-terminal" evidence="1">
    <location>
        <begin position="21"/>
        <end position="79"/>
    </location>
</feature>
<evidence type="ECO:0000313" key="3">
    <source>
        <dbReference type="Proteomes" id="UP000551878"/>
    </source>
</evidence>